<dbReference type="Proteomes" id="UP000199337">
    <property type="component" value="Unassembled WGS sequence"/>
</dbReference>
<dbReference type="STRING" id="341036.SAMN05660649_04253"/>
<dbReference type="RefSeq" id="WP_092474143.1">
    <property type="nucleotide sequence ID" value="NZ_FOOX01000020.1"/>
</dbReference>
<proteinExistence type="predicted"/>
<sequence>MIKIIDVQLQTTYAWDEVRKRDLTWQNLKNNCSDWRELTQTTLISQSVDIKVDLVENNWAGVYSLYATWDDVKNGLSSWQELKDF</sequence>
<keyword evidence="2" id="KW-1185">Reference proteome</keyword>
<accession>A0A1I2Y5V9</accession>
<reference evidence="2" key="1">
    <citation type="submission" date="2016-10" db="EMBL/GenBank/DDBJ databases">
        <authorList>
            <person name="Varghese N."/>
            <person name="Submissions S."/>
        </authorList>
    </citation>
    <scope>NUCLEOTIDE SEQUENCE [LARGE SCALE GENOMIC DNA]</scope>
    <source>
        <strain evidence="2">DSM 17038</strain>
    </source>
</reference>
<evidence type="ECO:0000313" key="1">
    <source>
        <dbReference type="EMBL" id="SFH20992.1"/>
    </source>
</evidence>
<organism evidence="1 2">
    <name type="scientific">Desulfotruncus arcticus DSM 17038</name>
    <dbReference type="NCBI Taxonomy" id="1121424"/>
    <lineage>
        <taxon>Bacteria</taxon>
        <taxon>Bacillati</taxon>
        <taxon>Bacillota</taxon>
        <taxon>Clostridia</taxon>
        <taxon>Eubacteriales</taxon>
        <taxon>Desulfallaceae</taxon>
        <taxon>Desulfotruncus</taxon>
    </lineage>
</organism>
<dbReference type="EMBL" id="FOOX01000020">
    <property type="protein sequence ID" value="SFH20992.1"/>
    <property type="molecule type" value="Genomic_DNA"/>
</dbReference>
<name>A0A1I2Y5V9_9FIRM</name>
<dbReference type="AlphaFoldDB" id="A0A1I2Y5V9"/>
<protein>
    <submittedName>
        <fullName evidence="1">Uncharacterized protein</fullName>
    </submittedName>
</protein>
<gene>
    <name evidence="1" type="ORF">SAMN05660649_04253</name>
</gene>
<evidence type="ECO:0000313" key="2">
    <source>
        <dbReference type="Proteomes" id="UP000199337"/>
    </source>
</evidence>